<feature type="transmembrane region" description="Helical" evidence="1">
    <location>
        <begin position="28"/>
        <end position="47"/>
    </location>
</feature>
<sequence length="100" mass="10675">MCFLALTGVALAADGVAGFPRAITSSRAAGQIYVDLVIAVVVICVWLHRDARLRGRNPWPWIVGAAVVGRISPLLSPSCGHGRRRGVLRAEHHARACPGR</sequence>
<protein>
    <submittedName>
        <fullName evidence="2">Unannotated protein</fullName>
    </submittedName>
</protein>
<organism evidence="2">
    <name type="scientific">freshwater metagenome</name>
    <dbReference type="NCBI Taxonomy" id="449393"/>
    <lineage>
        <taxon>unclassified sequences</taxon>
        <taxon>metagenomes</taxon>
        <taxon>ecological metagenomes</taxon>
    </lineage>
</organism>
<keyword evidence="1" id="KW-0812">Transmembrane</keyword>
<dbReference type="InterPro" id="IPR021362">
    <property type="entry name" value="DUF2834"/>
</dbReference>
<proteinExistence type="predicted"/>
<name>A0A6J6FXT9_9ZZZZ</name>
<keyword evidence="1" id="KW-1133">Transmembrane helix</keyword>
<evidence type="ECO:0000256" key="1">
    <source>
        <dbReference type="SAM" id="Phobius"/>
    </source>
</evidence>
<dbReference type="Pfam" id="PF11196">
    <property type="entry name" value="DUF2834"/>
    <property type="match status" value="1"/>
</dbReference>
<evidence type="ECO:0000313" key="2">
    <source>
        <dbReference type="EMBL" id="CAB4593677.1"/>
    </source>
</evidence>
<reference evidence="2" key="1">
    <citation type="submission" date="2020-05" db="EMBL/GenBank/DDBJ databases">
        <authorList>
            <person name="Chiriac C."/>
            <person name="Salcher M."/>
            <person name="Ghai R."/>
            <person name="Kavagutti S V."/>
        </authorList>
    </citation>
    <scope>NUCLEOTIDE SEQUENCE</scope>
</reference>
<dbReference type="EMBL" id="CAEZSR010000252">
    <property type="protein sequence ID" value="CAB4593677.1"/>
    <property type="molecule type" value="Genomic_DNA"/>
</dbReference>
<accession>A0A6J6FXT9</accession>
<gene>
    <name evidence="2" type="ORF">UFOPK1493_03883</name>
</gene>
<dbReference type="AlphaFoldDB" id="A0A6J6FXT9"/>
<keyword evidence="1" id="KW-0472">Membrane</keyword>